<reference evidence="1" key="1">
    <citation type="submission" date="2018-05" db="EMBL/GenBank/DDBJ databases">
        <authorList>
            <person name="Lanie J.A."/>
            <person name="Ng W.-L."/>
            <person name="Kazmierczak K.M."/>
            <person name="Andrzejewski T.M."/>
            <person name="Davidsen T.M."/>
            <person name="Wayne K.J."/>
            <person name="Tettelin H."/>
            <person name="Glass J.I."/>
            <person name="Rusch D."/>
            <person name="Podicherti R."/>
            <person name="Tsui H.-C.T."/>
            <person name="Winkler M.E."/>
        </authorList>
    </citation>
    <scope>NUCLEOTIDE SEQUENCE</scope>
</reference>
<protein>
    <recommendedName>
        <fullName evidence="2">Phytanoyl-CoA dioxygenase</fullName>
    </recommendedName>
</protein>
<name>A0A382ARF6_9ZZZZ</name>
<accession>A0A382ARF6</accession>
<organism evidence="1">
    <name type="scientific">marine metagenome</name>
    <dbReference type="NCBI Taxonomy" id="408172"/>
    <lineage>
        <taxon>unclassified sequences</taxon>
        <taxon>metagenomes</taxon>
        <taxon>ecological metagenomes</taxon>
    </lineage>
</organism>
<sequence>MSIHKIVEPVMFNKDLGQPLDLNSINFTQKNADGKPVIPMTTEQKYVFDAKGWVMVPNVLTELEVSEMRDFCYQLKQDPNSIPAPERSTYGGPLQALMDHPVIVGMANEFLASPYLCSQECYGFRMEMSFLALRSTEDKEPTKFSPHNGNAMWRMPGDCHEYRCIPGKAYSGLTRVVWELESVEAGDGGTLFITGSHKSAFTAPESAYKHGSSLWETYSCPAGSVIIFTEATTHSGQPWTNPERDRVAIFNAYNSIDRRWTKSQPHPDYLVSMPPKRQSLFRDAYVKGNVTGKPFTM</sequence>
<dbReference type="EMBL" id="UINC01026502">
    <property type="protein sequence ID" value="SVB04076.1"/>
    <property type="molecule type" value="Genomic_DNA"/>
</dbReference>
<dbReference type="AlphaFoldDB" id="A0A382ARF6"/>
<gene>
    <name evidence="1" type="ORF">METZ01_LOCUS156930</name>
</gene>
<dbReference type="SUPFAM" id="SSF51197">
    <property type="entry name" value="Clavaminate synthase-like"/>
    <property type="match status" value="1"/>
</dbReference>
<dbReference type="Pfam" id="PF05721">
    <property type="entry name" value="PhyH"/>
    <property type="match status" value="1"/>
</dbReference>
<evidence type="ECO:0008006" key="2">
    <source>
        <dbReference type="Google" id="ProtNLM"/>
    </source>
</evidence>
<dbReference type="Gene3D" id="2.60.120.620">
    <property type="entry name" value="q2cbj1_9rhob like domain"/>
    <property type="match status" value="1"/>
</dbReference>
<proteinExistence type="predicted"/>
<dbReference type="InterPro" id="IPR008775">
    <property type="entry name" value="Phytyl_CoA_dOase-like"/>
</dbReference>
<evidence type="ECO:0000313" key="1">
    <source>
        <dbReference type="EMBL" id="SVB04076.1"/>
    </source>
</evidence>